<comment type="function">
    <text evidence="8">Iron-storage protein.</text>
</comment>
<dbReference type="GO" id="GO:0008198">
    <property type="term" value="F:ferrous iron binding"/>
    <property type="evidence" value="ECO:0007669"/>
    <property type="project" value="TreeGrafter"/>
</dbReference>
<keyword evidence="3 7" id="KW-0479">Metal-binding</keyword>
<dbReference type="GO" id="GO:0042802">
    <property type="term" value="F:identical protein binding"/>
    <property type="evidence" value="ECO:0007669"/>
    <property type="project" value="UniProtKB-ARBA"/>
</dbReference>
<dbReference type="eggNOG" id="COG1528">
    <property type="taxonomic scope" value="Bacteria"/>
</dbReference>
<feature type="binding site" evidence="7">
    <location>
        <position position="28"/>
    </location>
    <ligand>
        <name>Fe cation</name>
        <dbReference type="ChEBI" id="CHEBI:24875"/>
        <label>1</label>
    </ligand>
</feature>
<dbReference type="InterPro" id="IPR009040">
    <property type="entry name" value="Ferritin-like_diiron"/>
</dbReference>
<keyword evidence="11" id="KW-1185">Reference proteome</keyword>
<dbReference type="EC" id="1.16.3.2" evidence="8"/>
<dbReference type="InterPro" id="IPR009078">
    <property type="entry name" value="Ferritin-like_SF"/>
</dbReference>
<dbReference type="AlphaFoldDB" id="A0A0B7HLD8"/>
<dbReference type="PANTHER" id="PTHR11431:SF127">
    <property type="entry name" value="BACTERIAL NON-HEME FERRITIN"/>
    <property type="match status" value="1"/>
</dbReference>
<organism evidence="10 11">
    <name type="scientific">Capnocytophaga cynodegmi</name>
    <dbReference type="NCBI Taxonomy" id="28189"/>
    <lineage>
        <taxon>Bacteria</taxon>
        <taxon>Pseudomonadati</taxon>
        <taxon>Bacteroidota</taxon>
        <taxon>Flavobacteriia</taxon>
        <taxon>Flavobacteriales</taxon>
        <taxon>Flavobacteriaceae</taxon>
        <taxon>Capnocytophaga</taxon>
    </lineage>
</organism>
<evidence type="ECO:0000256" key="4">
    <source>
        <dbReference type="ARBA" id="ARBA00023002"/>
    </source>
</evidence>
<evidence type="ECO:0000256" key="7">
    <source>
        <dbReference type="PIRSR" id="PIRSR601519-1"/>
    </source>
</evidence>
<comment type="subcellular location">
    <subcellularLocation>
        <location evidence="8">Cytoplasm</location>
    </subcellularLocation>
</comment>
<evidence type="ECO:0000313" key="11">
    <source>
        <dbReference type="Proteomes" id="UP000038055"/>
    </source>
</evidence>
<dbReference type="STRING" id="28189.CCYN74_360006"/>
<keyword evidence="4 10" id="KW-0560">Oxidoreductase</keyword>
<dbReference type="FunFam" id="1.20.1260.10:FF:000001">
    <property type="entry name" value="Non-heme ferritin"/>
    <property type="match status" value="1"/>
</dbReference>
<comment type="similarity">
    <text evidence="1 8">Belongs to the ferritin family. Prokaryotic subfamily.</text>
</comment>
<sequence>MAKQKYTRLQTSLHPEIIDLLNQQVSKEAEASSIYLAMASWCEVNGFPRSAEFFYCHAVEERDHMMKIFRFLNENGARAFAPEVGKVQQDFKSLREVYEKTLEHEIEVTKSIFSIFQKARQEADYASENFLQWFVEEQLEEERLVHGILDMFQFMEGKDNPLALKLIDERIPLEDA</sequence>
<dbReference type="GO" id="GO:0008199">
    <property type="term" value="F:ferric iron binding"/>
    <property type="evidence" value="ECO:0007669"/>
    <property type="project" value="InterPro"/>
</dbReference>
<evidence type="ECO:0000256" key="6">
    <source>
        <dbReference type="ARBA" id="ARBA00054546"/>
    </source>
</evidence>
<feature type="binding site" evidence="7">
    <location>
        <position position="138"/>
    </location>
    <ligand>
        <name>Fe cation</name>
        <dbReference type="ChEBI" id="CHEBI:24875"/>
        <label>1</label>
    </ligand>
</feature>
<dbReference type="SUPFAM" id="SSF47240">
    <property type="entry name" value="Ferritin-like"/>
    <property type="match status" value="1"/>
</dbReference>
<accession>A0A0B7HLD8</accession>
<reference evidence="11" key="1">
    <citation type="submission" date="2015-01" db="EMBL/GenBank/DDBJ databases">
        <authorList>
            <person name="MANFREDI Pablo"/>
        </authorList>
    </citation>
    <scope>NUCLEOTIDE SEQUENCE [LARGE SCALE GENOMIC DNA]</scope>
    <source>
        <strain evidence="11">Ccyn2B</strain>
    </source>
</reference>
<evidence type="ECO:0000313" key="10">
    <source>
        <dbReference type="EMBL" id="CEN40090.1"/>
    </source>
</evidence>
<dbReference type="RefSeq" id="WP_041994773.1">
    <property type="nucleotide sequence ID" value="NZ_CDOD01000067.1"/>
</dbReference>
<evidence type="ECO:0000256" key="1">
    <source>
        <dbReference type="ARBA" id="ARBA00006950"/>
    </source>
</evidence>
<comment type="catalytic activity">
    <reaction evidence="8">
        <text>4 Fe(2+) + O2 + 6 H2O = 4 iron(III) oxide-hydroxide + 12 H(+)</text>
        <dbReference type="Rhea" id="RHEA:11972"/>
        <dbReference type="ChEBI" id="CHEBI:15377"/>
        <dbReference type="ChEBI" id="CHEBI:15378"/>
        <dbReference type="ChEBI" id="CHEBI:15379"/>
        <dbReference type="ChEBI" id="CHEBI:29033"/>
        <dbReference type="ChEBI" id="CHEBI:78619"/>
        <dbReference type="EC" id="1.16.3.2"/>
    </reaction>
</comment>
<gene>
    <name evidence="10" type="primary">ftn</name>
    <name evidence="10" type="ORF">CCYN2B_90046</name>
</gene>
<name>A0A0B7HLD8_9FLAO</name>
<dbReference type="InterPro" id="IPR008331">
    <property type="entry name" value="Ferritin_DPS_dom"/>
</dbReference>
<feature type="binding site" evidence="7">
    <location>
        <position position="105"/>
    </location>
    <ligand>
        <name>Fe cation</name>
        <dbReference type="ChEBI" id="CHEBI:24875"/>
        <label>1</label>
    </ligand>
</feature>
<dbReference type="InterPro" id="IPR012347">
    <property type="entry name" value="Ferritin-like"/>
</dbReference>
<dbReference type="InterPro" id="IPR001519">
    <property type="entry name" value="Ferritin"/>
</dbReference>
<feature type="binding site" evidence="7">
    <location>
        <position position="64"/>
    </location>
    <ligand>
        <name>Fe cation</name>
        <dbReference type="ChEBI" id="CHEBI:24875"/>
        <label>1</label>
    </ligand>
</feature>
<keyword evidence="2 8" id="KW-0409">Iron storage</keyword>
<dbReference type="Proteomes" id="UP000038055">
    <property type="component" value="Unassembled WGS sequence"/>
</dbReference>
<evidence type="ECO:0000256" key="8">
    <source>
        <dbReference type="RuleBase" id="RU361145"/>
    </source>
</evidence>
<dbReference type="GO" id="GO:0006826">
    <property type="term" value="P:iron ion transport"/>
    <property type="evidence" value="ECO:0007669"/>
    <property type="project" value="InterPro"/>
</dbReference>
<keyword evidence="8" id="KW-0963">Cytoplasm</keyword>
<dbReference type="Gene3D" id="1.20.1260.10">
    <property type="match status" value="1"/>
</dbReference>
<evidence type="ECO:0000259" key="9">
    <source>
        <dbReference type="PROSITE" id="PS50905"/>
    </source>
</evidence>
<dbReference type="GO" id="GO:0006879">
    <property type="term" value="P:intracellular iron ion homeostasis"/>
    <property type="evidence" value="ECO:0007669"/>
    <property type="project" value="UniProtKB-KW"/>
</dbReference>
<dbReference type="GO" id="GO:0016491">
    <property type="term" value="F:oxidoreductase activity"/>
    <property type="evidence" value="ECO:0007669"/>
    <property type="project" value="UniProtKB-KW"/>
</dbReference>
<dbReference type="Pfam" id="PF00210">
    <property type="entry name" value="Ferritin"/>
    <property type="match status" value="1"/>
</dbReference>
<feature type="binding site" evidence="7">
    <location>
        <position position="61"/>
    </location>
    <ligand>
        <name>Fe cation</name>
        <dbReference type="ChEBI" id="CHEBI:24875"/>
        <label>1</label>
    </ligand>
</feature>
<dbReference type="PANTHER" id="PTHR11431">
    <property type="entry name" value="FERRITIN"/>
    <property type="match status" value="1"/>
</dbReference>
<evidence type="ECO:0000256" key="2">
    <source>
        <dbReference type="ARBA" id="ARBA00022434"/>
    </source>
</evidence>
<proteinExistence type="inferred from homology"/>
<feature type="domain" description="Ferritin-like diiron" evidence="9">
    <location>
        <begin position="11"/>
        <end position="156"/>
    </location>
</feature>
<protein>
    <recommendedName>
        <fullName evidence="8">Ferritin</fullName>
        <ecNumber evidence="8">1.16.3.2</ecNumber>
    </recommendedName>
</protein>
<dbReference type="InterPro" id="IPR041719">
    <property type="entry name" value="Ferritin_prok"/>
</dbReference>
<dbReference type="GO" id="GO:0005737">
    <property type="term" value="C:cytoplasm"/>
    <property type="evidence" value="ECO:0007669"/>
    <property type="project" value="UniProtKB-SubCell"/>
</dbReference>
<dbReference type="PROSITE" id="PS50905">
    <property type="entry name" value="FERRITIN_LIKE"/>
    <property type="match status" value="1"/>
</dbReference>
<dbReference type="CDD" id="cd01055">
    <property type="entry name" value="Nonheme_Ferritin"/>
    <property type="match status" value="1"/>
</dbReference>
<keyword evidence="5 7" id="KW-0408">Iron</keyword>
<evidence type="ECO:0000256" key="5">
    <source>
        <dbReference type="ARBA" id="ARBA00023004"/>
    </source>
</evidence>
<evidence type="ECO:0000256" key="3">
    <source>
        <dbReference type="ARBA" id="ARBA00022723"/>
    </source>
</evidence>
<comment type="function">
    <text evidence="6">May alleviate iron toxicity in the presence of oxygen.</text>
</comment>
<dbReference type="EMBL" id="CDOD01000067">
    <property type="protein sequence ID" value="CEN40090.1"/>
    <property type="molecule type" value="Genomic_DNA"/>
</dbReference>